<dbReference type="OrthoDB" id="331293at2759"/>
<dbReference type="GeneID" id="25334411"/>
<name>U6MAG1_EIMMA</name>
<reference evidence="2" key="2">
    <citation type="submission" date="2013-10" db="EMBL/GenBank/DDBJ databases">
        <authorList>
            <person name="Aslett M."/>
        </authorList>
    </citation>
    <scope>NUCLEOTIDE SEQUENCE [LARGE SCALE GENOMIC DNA]</scope>
    <source>
        <strain evidence="2">Weybridge</strain>
    </source>
</reference>
<dbReference type="RefSeq" id="XP_013336137.1">
    <property type="nucleotide sequence ID" value="XM_013480683.1"/>
</dbReference>
<dbReference type="VEuPathDB" id="ToxoDB:EMWEY_00004250"/>
<dbReference type="Proteomes" id="UP000030763">
    <property type="component" value="Unassembled WGS sequence"/>
</dbReference>
<evidence type="ECO:0000313" key="2">
    <source>
        <dbReference type="EMBL" id="CDJ59489.1"/>
    </source>
</evidence>
<feature type="signal peptide" evidence="1">
    <location>
        <begin position="1"/>
        <end position="18"/>
    </location>
</feature>
<evidence type="ECO:0000256" key="1">
    <source>
        <dbReference type="SAM" id="SignalP"/>
    </source>
</evidence>
<keyword evidence="1" id="KW-0732">Signal</keyword>
<reference evidence="2" key="1">
    <citation type="submission" date="2013-10" db="EMBL/GenBank/DDBJ databases">
        <title>Genomic analysis of the causative agents of coccidiosis in chickens.</title>
        <authorList>
            <person name="Reid A.J."/>
            <person name="Blake D."/>
            <person name="Billington K."/>
            <person name="Browne H."/>
            <person name="Dunn M."/>
            <person name="Hung S."/>
            <person name="Kawahara F."/>
            <person name="Miranda-Saavedra D."/>
            <person name="Mourier T."/>
            <person name="Nagra H."/>
            <person name="Otto T.D."/>
            <person name="Rawlings N."/>
            <person name="Sanchez A."/>
            <person name="Sanders M."/>
            <person name="Subramaniam C."/>
            <person name="Tay Y."/>
            <person name="Dear P."/>
            <person name="Doerig C."/>
            <person name="Gruber A."/>
            <person name="Parkinson J."/>
            <person name="Shirley M."/>
            <person name="Wan K.L."/>
            <person name="Berriman M."/>
            <person name="Tomley F."/>
            <person name="Pain A."/>
        </authorList>
    </citation>
    <scope>NUCLEOTIDE SEQUENCE [LARGE SCALE GENOMIC DNA]</scope>
    <source>
        <strain evidence="2">Weybridge</strain>
    </source>
</reference>
<sequence length="251" mass="27709">MVVSVALLLPIWLKPADIVDVDLGLVNKHLEGFTEYVNPLLKQVLPQSLGDCASATHVAPRPCVGAMPLAYIRTDIYEATARWATGLKTTELHTARFEVTPKGRITFTITGKINSLSLSLRIGGCFYGEDHGKCPVLWDGTDGCCGDDITFMLEMSARCSSSFPYLADANFLRTHISRLVVKEKVLGIFSMELTDITQIVEDQLSEWARTYLDPKNKWIQWKNGTALSVINLLNVLLDINAPAGIICPRAQ</sequence>
<evidence type="ECO:0000313" key="3">
    <source>
        <dbReference type="Proteomes" id="UP000030763"/>
    </source>
</evidence>
<dbReference type="OMA" id="PCENIGD"/>
<protein>
    <submittedName>
        <fullName evidence="2">Uncharacterized protein</fullName>
    </submittedName>
</protein>
<dbReference type="EMBL" id="HG720457">
    <property type="protein sequence ID" value="CDJ59489.1"/>
    <property type="molecule type" value="Genomic_DNA"/>
</dbReference>
<proteinExistence type="predicted"/>
<organism evidence="2 3">
    <name type="scientific">Eimeria maxima</name>
    <name type="common">Coccidian parasite</name>
    <dbReference type="NCBI Taxonomy" id="5804"/>
    <lineage>
        <taxon>Eukaryota</taxon>
        <taxon>Sar</taxon>
        <taxon>Alveolata</taxon>
        <taxon>Apicomplexa</taxon>
        <taxon>Conoidasida</taxon>
        <taxon>Coccidia</taxon>
        <taxon>Eucoccidiorida</taxon>
        <taxon>Eimeriorina</taxon>
        <taxon>Eimeriidae</taxon>
        <taxon>Eimeria</taxon>
    </lineage>
</organism>
<feature type="chain" id="PRO_5004673439" evidence="1">
    <location>
        <begin position="19"/>
        <end position="251"/>
    </location>
</feature>
<accession>U6MAG1</accession>
<gene>
    <name evidence="2" type="ORF">EMWEY_00004250</name>
</gene>
<keyword evidence="3" id="KW-1185">Reference proteome</keyword>
<dbReference type="AlphaFoldDB" id="U6MAG1"/>